<gene>
    <name evidence="2" type="ORF">C8E03_10484</name>
</gene>
<protein>
    <submittedName>
        <fullName evidence="2">Glycosyl transferase family 2</fullName>
    </submittedName>
</protein>
<reference evidence="2 3" key="1">
    <citation type="submission" date="2018-05" db="EMBL/GenBank/DDBJ databases">
        <title>Genomic Encyclopedia of Type Strains, Phase IV (KMG-IV): sequencing the most valuable type-strain genomes for metagenomic binning, comparative biology and taxonomic classification.</title>
        <authorList>
            <person name="Goeker M."/>
        </authorList>
    </citation>
    <scope>NUCLEOTIDE SEQUENCE [LARGE SCALE GENOMIC DNA]</scope>
    <source>
        <strain evidence="2 3">DSM 28816</strain>
    </source>
</reference>
<proteinExistence type="predicted"/>
<dbReference type="Gene3D" id="3.90.550.10">
    <property type="entry name" value="Spore Coat Polysaccharide Biosynthesis Protein SpsA, Chain A"/>
    <property type="match status" value="1"/>
</dbReference>
<keyword evidence="2" id="KW-0808">Transferase</keyword>
<dbReference type="Pfam" id="PF00535">
    <property type="entry name" value="Glycos_transf_2"/>
    <property type="match status" value="1"/>
</dbReference>
<comment type="caution">
    <text evidence="2">The sequence shown here is derived from an EMBL/GenBank/DDBJ whole genome shotgun (WGS) entry which is preliminary data.</text>
</comment>
<dbReference type="InterPro" id="IPR001173">
    <property type="entry name" value="Glyco_trans_2-like"/>
</dbReference>
<feature type="domain" description="Glycosyltransferase 2-like" evidence="1">
    <location>
        <begin position="308"/>
        <end position="421"/>
    </location>
</feature>
<dbReference type="GO" id="GO:0016740">
    <property type="term" value="F:transferase activity"/>
    <property type="evidence" value="ECO:0007669"/>
    <property type="project" value="UniProtKB-KW"/>
</dbReference>
<name>A0A318EMI7_9FIRM</name>
<dbReference type="RefSeq" id="WP_110290989.1">
    <property type="nucleotide sequence ID" value="NZ_QICS01000004.1"/>
</dbReference>
<dbReference type="InterPro" id="IPR029044">
    <property type="entry name" value="Nucleotide-diphossugar_trans"/>
</dbReference>
<evidence type="ECO:0000259" key="1">
    <source>
        <dbReference type="Pfam" id="PF00535"/>
    </source>
</evidence>
<evidence type="ECO:0000313" key="3">
    <source>
        <dbReference type="Proteomes" id="UP000247523"/>
    </source>
</evidence>
<dbReference type="AlphaFoldDB" id="A0A318EMI7"/>
<evidence type="ECO:0000313" key="2">
    <source>
        <dbReference type="EMBL" id="PXV91077.1"/>
    </source>
</evidence>
<dbReference type="EMBL" id="QICS01000004">
    <property type="protein sequence ID" value="PXV91077.1"/>
    <property type="molecule type" value="Genomic_DNA"/>
</dbReference>
<organism evidence="2 3">
    <name type="scientific">Lachnotalea glycerini</name>
    <dbReference type="NCBI Taxonomy" id="1763509"/>
    <lineage>
        <taxon>Bacteria</taxon>
        <taxon>Bacillati</taxon>
        <taxon>Bacillota</taxon>
        <taxon>Clostridia</taxon>
        <taxon>Lachnospirales</taxon>
        <taxon>Lachnospiraceae</taxon>
        <taxon>Lachnotalea</taxon>
    </lineage>
</organism>
<dbReference type="Proteomes" id="UP000247523">
    <property type="component" value="Unassembled WGS sequence"/>
</dbReference>
<accession>A0A318EMI7</accession>
<sequence>MENLQVIEELIGEINEEVLLYYDYVSPKFKRLLDDLYLQKEATDETLSQSVAITLLQYISEKRTYISVYIYSFLCRYEFSDELMCQYIDFVVRNTHLKANTKFFIYHQIRFLLEENNIPSTQRRYLMWRLYNSSADLFKLDDFKELSMIPKDQRNENLIIIITDKFIEEEDESTLKALECSKAVITDLHKNVLLINTAERLSQKGAVEYYQIHTSEYIQDKIYEQSINWKGVSIPYFQCDNNMPDKATIDTLIDTIEQLKPMCVIDLGRSMLAKLAQNVVPVIEAATTASEIKQKILNIDTKKEIILSICIPSYNRGHRALELIERLMDVPKELEVEFVISNNGSIRNQEGYAKIKEYAKRDERIIYNEFEENQLFLGNFWKVILMANGKYAMLISDEDNVIIENIREYINLLKYNESLGVVRSAGIGAYYSDGGEVYARAGDEAFNKFFLGNNYMTGIIYRTDFITEEFSKKLNETYKDNIAYLYYPHEFVDMYLCLHYDFCKYNLPIFEHGKSEDEVASEIKYRNYESRFAQHTGFTELLAQVQFQSAKAKVRAYTSLCWKTFFLISLRKRYYQNDYTNICDQCKQLCLDSVKQLGLGEMTEAVTADISQIIDKYYNKFCLGE</sequence>
<dbReference type="SUPFAM" id="SSF53448">
    <property type="entry name" value="Nucleotide-diphospho-sugar transferases"/>
    <property type="match status" value="1"/>
</dbReference>
<dbReference type="CDD" id="cd00761">
    <property type="entry name" value="Glyco_tranf_GTA_type"/>
    <property type="match status" value="1"/>
</dbReference>